<dbReference type="RefSeq" id="WP_218547451.1">
    <property type="nucleotide sequence ID" value="NZ_JAGSPD010000014.1"/>
</dbReference>
<evidence type="ECO:0000259" key="3">
    <source>
        <dbReference type="Pfam" id="PF13505"/>
    </source>
</evidence>
<dbReference type="Proteomes" id="UP001138894">
    <property type="component" value="Unassembled WGS sequence"/>
</dbReference>
<evidence type="ECO:0000256" key="1">
    <source>
        <dbReference type="ARBA" id="ARBA00022729"/>
    </source>
</evidence>
<sequence>MKKLFLAAFAVFAFASINAQQFGALAGFSNVSADVSGADSDSESGFHIGAFAEFELSDTFDLQPEVTYTSAGDFAALNVNAIVKYSFSEDFNIQLGPQIGFVMGDVADFLDELDDTTKLNLQLAAGVGYDIDENFSVQARYGFQLNDHFTGDGDGEIKFNTLTVGVGYKFGG</sequence>
<gene>
    <name evidence="4" type="ORF">KCG49_14270</name>
</gene>
<reference evidence="4" key="1">
    <citation type="submission" date="2021-04" db="EMBL/GenBank/DDBJ databases">
        <authorList>
            <person name="Pira H."/>
            <person name="Risdian C."/>
            <person name="Wink J."/>
        </authorList>
    </citation>
    <scope>NUCLEOTIDE SEQUENCE</scope>
    <source>
        <strain evidence="4">WHY3</strain>
    </source>
</reference>
<evidence type="ECO:0000313" key="5">
    <source>
        <dbReference type="Proteomes" id="UP001138894"/>
    </source>
</evidence>
<dbReference type="AlphaFoldDB" id="A0A9X1JPE7"/>
<accession>A0A9X1JPE7</accession>
<feature type="signal peptide" evidence="2">
    <location>
        <begin position="1"/>
        <end position="19"/>
    </location>
</feature>
<feature type="chain" id="PRO_5040803322" evidence="2">
    <location>
        <begin position="20"/>
        <end position="172"/>
    </location>
</feature>
<dbReference type="Pfam" id="PF13505">
    <property type="entry name" value="OMP_b-brl"/>
    <property type="match status" value="1"/>
</dbReference>
<keyword evidence="1 2" id="KW-0732">Signal</keyword>
<feature type="domain" description="Outer membrane protein beta-barrel" evidence="3">
    <location>
        <begin position="4"/>
        <end position="170"/>
    </location>
</feature>
<dbReference type="InterPro" id="IPR027385">
    <property type="entry name" value="Beta-barrel_OMP"/>
</dbReference>
<evidence type="ECO:0000313" key="4">
    <source>
        <dbReference type="EMBL" id="MBV7270356.1"/>
    </source>
</evidence>
<dbReference type="EMBL" id="JAGSPD010000014">
    <property type="protein sequence ID" value="MBV7270356.1"/>
    <property type="molecule type" value="Genomic_DNA"/>
</dbReference>
<proteinExistence type="predicted"/>
<evidence type="ECO:0000256" key="2">
    <source>
        <dbReference type="SAM" id="SignalP"/>
    </source>
</evidence>
<name>A0A9X1JPE7_9FLAO</name>
<protein>
    <submittedName>
        <fullName evidence="4">Porin family protein</fullName>
    </submittedName>
</protein>
<comment type="caution">
    <text evidence="4">The sequence shown here is derived from an EMBL/GenBank/DDBJ whole genome shotgun (WGS) entry which is preliminary data.</text>
</comment>
<organism evidence="4 5">
    <name type="scientific">Winogradskyella luteola</name>
    <dbReference type="NCBI Taxonomy" id="2828330"/>
    <lineage>
        <taxon>Bacteria</taxon>
        <taxon>Pseudomonadati</taxon>
        <taxon>Bacteroidota</taxon>
        <taxon>Flavobacteriia</taxon>
        <taxon>Flavobacteriales</taxon>
        <taxon>Flavobacteriaceae</taxon>
        <taxon>Winogradskyella</taxon>
    </lineage>
</organism>
<keyword evidence="5" id="KW-1185">Reference proteome</keyword>